<protein>
    <submittedName>
        <fullName evidence="1 2">Uncharacterized protein</fullName>
    </submittedName>
</protein>
<keyword evidence="3" id="KW-1185">Reference proteome</keyword>
<reference evidence="1" key="2">
    <citation type="submission" date="2010-07" db="EMBL/GenBank/DDBJ databases">
        <authorList>
            <consortium name="The Broad Institute Genome Sequencing Platform"/>
            <consortium name="Broad Institute Genome Sequencing Center for Infectious Disease"/>
            <person name="Ma L.-J."/>
            <person name="Dead R."/>
            <person name="Young S."/>
            <person name="Zeng Q."/>
            <person name="Koehrsen M."/>
            <person name="Alvarado L."/>
            <person name="Berlin A."/>
            <person name="Chapman S.B."/>
            <person name="Chen Z."/>
            <person name="Freedman E."/>
            <person name="Gellesch M."/>
            <person name="Goldberg J."/>
            <person name="Griggs A."/>
            <person name="Gujja S."/>
            <person name="Heilman E.R."/>
            <person name="Heiman D."/>
            <person name="Hepburn T."/>
            <person name="Howarth C."/>
            <person name="Jen D."/>
            <person name="Larson L."/>
            <person name="Mehta T."/>
            <person name="Neiman D."/>
            <person name="Pearson M."/>
            <person name="Roberts A."/>
            <person name="Saif S."/>
            <person name="Shea T."/>
            <person name="Shenoy N."/>
            <person name="Sisk P."/>
            <person name="Stolte C."/>
            <person name="Sykes S."/>
            <person name="Walk T."/>
            <person name="White J."/>
            <person name="Yandava C."/>
            <person name="Haas B."/>
            <person name="Nusbaum C."/>
            <person name="Birren B."/>
        </authorList>
    </citation>
    <scope>NUCLEOTIDE SEQUENCE</scope>
    <source>
        <strain evidence="1">R3-111a-1</strain>
    </source>
</reference>
<gene>
    <name evidence="2" type="primary">20340811</name>
    <name evidence="1" type="ORF">GGTG_00353</name>
</gene>
<dbReference type="EnsemblFungi" id="EJT80353">
    <property type="protein sequence ID" value="EJT80353"/>
    <property type="gene ID" value="GGTG_00353"/>
</dbReference>
<organism evidence="1">
    <name type="scientific">Gaeumannomyces tritici (strain R3-111a-1)</name>
    <name type="common">Wheat and barley take-all root rot fungus</name>
    <name type="synonym">Gaeumannomyces graminis var. tritici</name>
    <dbReference type="NCBI Taxonomy" id="644352"/>
    <lineage>
        <taxon>Eukaryota</taxon>
        <taxon>Fungi</taxon>
        <taxon>Dikarya</taxon>
        <taxon>Ascomycota</taxon>
        <taxon>Pezizomycotina</taxon>
        <taxon>Sordariomycetes</taxon>
        <taxon>Sordariomycetidae</taxon>
        <taxon>Magnaporthales</taxon>
        <taxon>Magnaporthaceae</taxon>
        <taxon>Gaeumannomyces</taxon>
    </lineage>
</organism>
<dbReference type="EMBL" id="GL385395">
    <property type="protein sequence ID" value="EJT80353.1"/>
    <property type="molecule type" value="Genomic_DNA"/>
</dbReference>
<dbReference type="HOGENOM" id="CLU_1704322_0_0_1"/>
<sequence length="154" mass="16773">MRVPFSASNTALDLDPVKHPSDFLLAQFGREWQAAMRAGAERCPTGYPSLPNHKNPDGGVGRGAAQRAASFSSCASAQPCRVPDTAHSDDRAVRPGQVELASGRTKIPLATYFNATTLKCYNFTPNACIKVSLLFPFKNIEINKIKIKMYIKTS</sequence>
<evidence type="ECO:0000313" key="3">
    <source>
        <dbReference type="Proteomes" id="UP000006039"/>
    </source>
</evidence>
<accession>J3NGG3</accession>
<dbReference type="RefSeq" id="XP_009216362.1">
    <property type="nucleotide sequence ID" value="XM_009218098.1"/>
</dbReference>
<reference evidence="3" key="1">
    <citation type="submission" date="2010-07" db="EMBL/GenBank/DDBJ databases">
        <title>The genome sequence of Gaeumannomyces graminis var. tritici strain R3-111a-1.</title>
        <authorList>
            <consortium name="The Broad Institute Genome Sequencing Platform"/>
            <person name="Ma L.-J."/>
            <person name="Dead R."/>
            <person name="Young S."/>
            <person name="Zeng Q."/>
            <person name="Koehrsen M."/>
            <person name="Alvarado L."/>
            <person name="Berlin A."/>
            <person name="Chapman S.B."/>
            <person name="Chen Z."/>
            <person name="Freedman E."/>
            <person name="Gellesch M."/>
            <person name="Goldberg J."/>
            <person name="Griggs A."/>
            <person name="Gujja S."/>
            <person name="Heilman E.R."/>
            <person name="Heiman D."/>
            <person name="Hepburn T."/>
            <person name="Howarth C."/>
            <person name="Jen D."/>
            <person name="Larson L."/>
            <person name="Mehta T."/>
            <person name="Neiman D."/>
            <person name="Pearson M."/>
            <person name="Roberts A."/>
            <person name="Saif S."/>
            <person name="Shea T."/>
            <person name="Shenoy N."/>
            <person name="Sisk P."/>
            <person name="Stolte C."/>
            <person name="Sykes S."/>
            <person name="Walk T."/>
            <person name="White J."/>
            <person name="Yandava C."/>
            <person name="Haas B."/>
            <person name="Nusbaum C."/>
            <person name="Birren B."/>
        </authorList>
    </citation>
    <scope>NUCLEOTIDE SEQUENCE [LARGE SCALE GENOMIC DNA]</scope>
    <source>
        <strain evidence="3">R3-111a-1</strain>
    </source>
</reference>
<reference evidence="2" key="5">
    <citation type="submission" date="2018-04" db="UniProtKB">
        <authorList>
            <consortium name="EnsemblFungi"/>
        </authorList>
    </citation>
    <scope>IDENTIFICATION</scope>
    <source>
        <strain evidence="2">R3-111a-1</strain>
    </source>
</reference>
<proteinExistence type="predicted"/>
<evidence type="ECO:0000313" key="1">
    <source>
        <dbReference type="EMBL" id="EJT80353.1"/>
    </source>
</evidence>
<reference evidence="2" key="4">
    <citation type="journal article" date="2015" name="G3 (Bethesda)">
        <title>Genome sequences of three phytopathogenic species of the Magnaporthaceae family of fungi.</title>
        <authorList>
            <person name="Okagaki L.H."/>
            <person name="Nunes C.C."/>
            <person name="Sailsbery J."/>
            <person name="Clay B."/>
            <person name="Brown D."/>
            <person name="John T."/>
            <person name="Oh Y."/>
            <person name="Young N."/>
            <person name="Fitzgerald M."/>
            <person name="Haas B.J."/>
            <person name="Zeng Q."/>
            <person name="Young S."/>
            <person name="Adiconis X."/>
            <person name="Fan L."/>
            <person name="Levin J.Z."/>
            <person name="Mitchell T.K."/>
            <person name="Okubara P.A."/>
            <person name="Farman M.L."/>
            <person name="Kohn L.M."/>
            <person name="Birren B."/>
            <person name="Ma L.-J."/>
            <person name="Dean R.A."/>
        </authorList>
    </citation>
    <scope>NUCLEOTIDE SEQUENCE</scope>
    <source>
        <strain evidence="2">R3-111a-1</strain>
    </source>
</reference>
<evidence type="ECO:0000313" key="2">
    <source>
        <dbReference type="EnsemblFungi" id="EJT80353"/>
    </source>
</evidence>
<dbReference type="AlphaFoldDB" id="J3NGG3"/>
<name>J3NGG3_GAET3</name>
<dbReference type="VEuPathDB" id="FungiDB:GGTG_00353"/>
<dbReference type="GeneID" id="20340811"/>
<dbReference type="Proteomes" id="UP000006039">
    <property type="component" value="Unassembled WGS sequence"/>
</dbReference>
<reference evidence="1" key="3">
    <citation type="submission" date="2010-09" db="EMBL/GenBank/DDBJ databases">
        <title>Annotation of Gaeumannomyces graminis var. tritici R3-111a-1.</title>
        <authorList>
            <consortium name="The Broad Institute Genome Sequencing Platform"/>
            <person name="Ma L.-J."/>
            <person name="Dead R."/>
            <person name="Young S.K."/>
            <person name="Zeng Q."/>
            <person name="Gargeya S."/>
            <person name="Fitzgerald M."/>
            <person name="Haas B."/>
            <person name="Abouelleil A."/>
            <person name="Alvarado L."/>
            <person name="Arachchi H.M."/>
            <person name="Berlin A."/>
            <person name="Brown A."/>
            <person name="Chapman S.B."/>
            <person name="Chen Z."/>
            <person name="Dunbar C."/>
            <person name="Freedman E."/>
            <person name="Gearin G."/>
            <person name="Gellesch M."/>
            <person name="Goldberg J."/>
            <person name="Griggs A."/>
            <person name="Gujja S."/>
            <person name="Heiman D."/>
            <person name="Howarth C."/>
            <person name="Larson L."/>
            <person name="Lui A."/>
            <person name="MacDonald P.J.P."/>
            <person name="Mehta T."/>
            <person name="Montmayeur A."/>
            <person name="Murphy C."/>
            <person name="Neiman D."/>
            <person name="Pearson M."/>
            <person name="Priest M."/>
            <person name="Roberts A."/>
            <person name="Saif S."/>
            <person name="Shea T."/>
            <person name="Shenoy N."/>
            <person name="Sisk P."/>
            <person name="Stolte C."/>
            <person name="Sykes S."/>
            <person name="Yandava C."/>
            <person name="Wortman J."/>
            <person name="Nusbaum C."/>
            <person name="Birren B."/>
        </authorList>
    </citation>
    <scope>NUCLEOTIDE SEQUENCE</scope>
    <source>
        <strain evidence="1">R3-111a-1</strain>
    </source>
</reference>